<evidence type="ECO:0000259" key="2">
    <source>
        <dbReference type="Pfam" id="PF01431"/>
    </source>
</evidence>
<dbReference type="InterPro" id="IPR024079">
    <property type="entry name" value="MetalloPept_cat_dom_sf"/>
</dbReference>
<dbReference type="GO" id="GO:0004222">
    <property type="term" value="F:metalloendopeptidase activity"/>
    <property type="evidence" value="ECO:0007669"/>
    <property type="project" value="InterPro"/>
</dbReference>
<dbReference type="InterPro" id="IPR000718">
    <property type="entry name" value="Peptidase_M13"/>
</dbReference>
<dbReference type="SUPFAM" id="SSF55486">
    <property type="entry name" value="Metalloproteases ('zincins'), catalytic domain"/>
    <property type="match status" value="1"/>
</dbReference>
<reference evidence="3" key="1">
    <citation type="submission" date="2022-11" db="EMBL/GenBank/DDBJ databases">
        <authorList>
            <person name="Morgan W.R."/>
            <person name="Tartar A."/>
        </authorList>
    </citation>
    <scope>NUCLEOTIDE SEQUENCE</scope>
    <source>
        <strain evidence="3">ARSEF 373</strain>
    </source>
</reference>
<evidence type="ECO:0000313" key="4">
    <source>
        <dbReference type="Proteomes" id="UP001146120"/>
    </source>
</evidence>
<protein>
    <recommendedName>
        <fullName evidence="2">Peptidase M13 C-terminal domain-containing protein</fullName>
    </recommendedName>
</protein>
<accession>A0AAV2Z6C7</accession>
<dbReference type="Pfam" id="PF01431">
    <property type="entry name" value="Peptidase_M13"/>
    <property type="match status" value="1"/>
</dbReference>
<dbReference type="AlphaFoldDB" id="A0AAV2Z6C7"/>
<dbReference type="PROSITE" id="PS51885">
    <property type="entry name" value="NEPRILYSIN"/>
    <property type="match status" value="1"/>
</dbReference>
<dbReference type="GO" id="GO:0006508">
    <property type="term" value="P:proteolysis"/>
    <property type="evidence" value="ECO:0007669"/>
    <property type="project" value="InterPro"/>
</dbReference>
<organism evidence="3 4">
    <name type="scientific">Lagenidium giganteum</name>
    <dbReference type="NCBI Taxonomy" id="4803"/>
    <lineage>
        <taxon>Eukaryota</taxon>
        <taxon>Sar</taxon>
        <taxon>Stramenopiles</taxon>
        <taxon>Oomycota</taxon>
        <taxon>Peronosporomycetes</taxon>
        <taxon>Pythiales</taxon>
        <taxon>Pythiaceae</taxon>
    </lineage>
</organism>
<dbReference type="InterPro" id="IPR018497">
    <property type="entry name" value="Peptidase_M13_C"/>
</dbReference>
<sequence length="55" mass="5814">MKYRDAASSSVLALGPRSPSKARVNDVAMNSPPFAETFGCPSSSPMNPPTKCAVW</sequence>
<evidence type="ECO:0000256" key="1">
    <source>
        <dbReference type="SAM" id="MobiDB-lite"/>
    </source>
</evidence>
<evidence type="ECO:0000313" key="3">
    <source>
        <dbReference type="EMBL" id="DBA00944.1"/>
    </source>
</evidence>
<keyword evidence="4" id="KW-1185">Reference proteome</keyword>
<comment type="caution">
    <text evidence="3">The sequence shown here is derived from an EMBL/GenBank/DDBJ whole genome shotgun (WGS) entry which is preliminary data.</text>
</comment>
<reference evidence="3" key="2">
    <citation type="journal article" date="2023" name="Microbiol Resour">
        <title>Decontamination and Annotation of the Draft Genome Sequence of the Oomycete Lagenidium giganteum ARSEF 373.</title>
        <authorList>
            <person name="Morgan W.R."/>
            <person name="Tartar A."/>
        </authorList>
    </citation>
    <scope>NUCLEOTIDE SEQUENCE</scope>
    <source>
        <strain evidence="3">ARSEF 373</strain>
    </source>
</reference>
<proteinExistence type="predicted"/>
<name>A0AAV2Z6C7_9STRA</name>
<feature type="domain" description="Peptidase M13 C-terminal" evidence="2">
    <location>
        <begin position="2"/>
        <end position="54"/>
    </location>
</feature>
<dbReference type="EMBL" id="DAKRPA010000056">
    <property type="protein sequence ID" value="DBA00944.1"/>
    <property type="molecule type" value="Genomic_DNA"/>
</dbReference>
<dbReference type="Gene3D" id="3.40.390.10">
    <property type="entry name" value="Collagenase (Catalytic Domain)"/>
    <property type="match status" value="1"/>
</dbReference>
<gene>
    <name evidence="3" type="ORF">N0F65_006144</name>
</gene>
<feature type="region of interest" description="Disordered" evidence="1">
    <location>
        <begin position="1"/>
        <end position="25"/>
    </location>
</feature>
<dbReference type="Proteomes" id="UP001146120">
    <property type="component" value="Unassembled WGS sequence"/>
</dbReference>